<dbReference type="Pfam" id="PF02958">
    <property type="entry name" value="EcKL"/>
    <property type="match status" value="1"/>
</dbReference>
<name>A0A6P8XB19_DROAB</name>
<dbReference type="AlphaFoldDB" id="A0A6P8XB19"/>
<feature type="domain" description="CHK kinase-like" evidence="1">
    <location>
        <begin position="139"/>
        <end position="329"/>
    </location>
</feature>
<dbReference type="OrthoDB" id="411145at2759"/>
<reference evidence="3" key="1">
    <citation type="submission" date="2025-08" db="UniProtKB">
        <authorList>
            <consortium name="RefSeq"/>
        </authorList>
    </citation>
    <scope>IDENTIFICATION</scope>
    <source>
        <strain evidence="3">15112-1751.03</strain>
        <tissue evidence="3">Whole Adult</tissue>
    </source>
</reference>
<gene>
    <name evidence="3" type="primary">LOC117573973</name>
</gene>
<dbReference type="SUPFAM" id="SSF56112">
    <property type="entry name" value="Protein kinase-like (PK-like)"/>
    <property type="match status" value="1"/>
</dbReference>
<evidence type="ECO:0000313" key="3">
    <source>
        <dbReference type="RefSeq" id="XP_034113406.2"/>
    </source>
</evidence>
<organism evidence="2 3">
    <name type="scientific">Drosophila albomicans</name>
    <name type="common">Fruit fly</name>
    <dbReference type="NCBI Taxonomy" id="7291"/>
    <lineage>
        <taxon>Eukaryota</taxon>
        <taxon>Metazoa</taxon>
        <taxon>Ecdysozoa</taxon>
        <taxon>Arthropoda</taxon>
        <taxon>Hexapoda</taxon>
        <taxon>Insecta</taxon>
        <taxon>Pterygota</taxon>
        <taxon>Neoptera</taxon>
        <taxon>Endopterygota</taxon>
        <taxon>Diptera</taxon>
        <taxon>Brachycera</taxon>
        <taxon>Muscomorpha</taxon>
        <taxon>Ephydroidea</taxon>
        <taxon>Drosophilidae</taxon>
        <taxon>Drosophila</taxon>
    </lineage>
</organism>
<dbReference type="PANTHER" id="PTHR11012">
    <property type="entry name" value="PROTEIN KINASE-LIKE DOMAIN-CONTAINING"/>
    <property type="match status" value="1"/>
</dbReference>
<dbReference type="Proteomes" id="UP000515160">
    <property type="component" value="Chromosome 2R"/>
</dbReference>
<dbReference type="GeneID" id="117573973"/>
<evidence type="ECO:0000313" key="2">
    <source>
        <dbReference type="Proteomes" id="UP000515160"/>
    </source>
</evidence>
<sequence length="417" mass="49154">MSKQVVNEFHVAPVWLTRDYVEQKLRLHLKDKTLQLQELQIQPATANGENYSSVMTRINVKYMDKTGKNTKDTYLVKTTFADKDPTAYLLEPYGIYVREMNMYEEVLPKMSDILKQSLGDHYQQLFAGTMNVDRERNSIIFQDLSLENFFVADRIKQLDREHAQLALEKLALFHAASTVLNQRQPGIFADKYERCFFNKHTRGYQPMMENMIKALQLSLRDDEELYPRYGEKLKRVAEHIMEYCERLMEPKQDDFLTLCHGDLWTANMMFHNNAQGRPDNVLLIDFQFSVWNSPAIDLHYFFCTSFQDDLCHTEMVQFYYTKLVQALKNLNFKGHIPSLFDFQLQFQARAFYGIFAAFAFQPCMLHIGKDEFSIRRAICPSKEAEAVRISLYKTEIMRQKIKRFLPIFDRLGLLDDM</sequence>
<dbReference type="InterPro" id="IPR011009">
    <property type="entry name" value="Kinase-like_dom_sf"/>
</dbReference>
<evidence type="ECO:0000259" key="1">
    <source>
        <dbReference type="SMART" id="SM00587"/>
    </source>
</evidence>
<dbReference type="Gene3D" id="3.90.1200.10">
    <property type="match status" value="1"/>
</dbReference>
<accession>A0A6P8XB19</accession>
<dbReference type="RefSeq" id="XP_034113406.2">
    <property type="nucleotide sequence ID" value="XM_034257515.2"/>
</dbReference>
<dbReference type="PANTHER" id="PTHR11012:SF13">
    <property type="entry name" value="CHK KINASE-LIKE DOMAIN-CONTAINING PROTEIN-RELATED"/>
    <property type="match status" value="1"/>
</dbReference>
<proteinExistence type="predicted"/>
<dbReference type="InterPro" id="IPR015897">
    <property type="entry name" value="CHK_kinase-like"/>
</dbReference>
<keyword evidence="2" id="KW-1185">Reference proteome</keyword>
<protein>
    <submittedName>
        <fullName evidence="3">Uncharacterized protein LOC117573973</fullName>
    </submittedName>
</protein>
<dbReference type="InterPro" id="IPR004119">
    <property type="entry name" value="EcKL"/>
</dbReference>
<dbReference type="SMART" id="SM00587">
    <property type="entry name" value="CHK"/>
    <property type="match status" value="1"/>
</dbReference>